<dbReference type="Proteomes" id="UP000198403">
    <property type="component" value="Unassembled WGS sequence"/>
</dbReference>
<dbReference type="EMBL" id="FZNO01000005">
    <property type="protein sequence ID" value="SNR38933.1"/>
    <property type="molecule type" value="Genomic_DNA"/>
</dbReference>
<name>A0A238VYJ9_9ACTN</name>
<sequence length="184" mass="20028">MSSLGCQNTGRGRSTYLHPHTPVGTVDRMTTPPANPPTSGTDDLDLWGAWALVYTFIAGIIGITPDTRAEHTVHAELAIHGLPRTEADAWALLDRLFDASHRIGWPDHLKATLLGVGLEEIYASGPGLDDPRYDDQLRPVNDEPCVCPTDFICLAAEHDDDDRLVCGNCWPEDCDCPDLPDDAA</sequence>
<dbReference type="AlphaFoldDB" id="A0A238VYJ9"/>
<evidence type="ECO:0000313" key="3">
    <source>
        <dbReference type="Proteomes" id="UP000198403"/>
    </source>
</evidence>
<accession>A0A238VYJ9</accession>
<feature type="compositionally biased region" description="Polar residues" evidence="1">
    <location>
        <begin position="1"/>
        <end position="12"/>
    </location>
</feature>
<feature type="region of interest" description="Disordered" evidence="1">
    <location>
        <begin position="1"/>
        <end position="40"/>
    </location>
</feature>
<organism evidence="2 3">
    <name type="scientific">Blastococcus mobilis</name>
    <dbReference type="NCBI Taxonomy" id="1938746"/>
    <lineage>
        <taxon>Bacteria</taxon>
        <taxon>Bacillati</taxon>
        <taxon>Actinomycetota</taxon>
        <taxon>Actinomycetes</taxon>
        <taxon>Geodermatophilales</taxon>
        <taxon>Geodermatophilaceae</taxon>
        <taxon>Blastococcus</taxon>
    </lineage>
</organism>
<evidence type="ECO:0000256" key="1">
    <source>
        <dbReference type="SAM" id="MobiDB-lite"/>
    </source>
</evidence>
<protein>
    <submittedName>
        <fullName evidence="2">Uncharacterized protein</fullName>
    </submittedName>
</protein>
<evidence type="ECO:0000313" key="2">
    <source>
        <dbReference type="EMBL" id="SNR38933.1"/>
    </source>
</evidence>
<keyword evidence="3" id="KW-1185">Reference proteome</keyword>
<gene>
    <name evidence="2" type="ORF">SAMN06272737_105137</name>
</gene>
<reference evidence="2 3" key="1">
    <citation type="submission" date="2017-06" db="EMBL/GenBank/DDBJ databases">
        <authorList>
            <person name="Kim H.J."/>
            <person name="Triplett B.A."/>
        </authorList>
    </citation>
    <scope>NUCLEOTIDE SEQUENCE [LARGE SCALE GENOMIC DNA]</scope>
    <source>
        <strain evidence="2 3">DSM 44272</strain>
    </source>
</reference>
<proteinExistence type="predicted"/>